<feature type="signal peptide" evidence="1">
    <location>
        <begin position="1"/>
        <end position="28"/>
    </location>
</feature>
<evidence type="ECO:0000313" key="4">
    <source>
        <dbReference type="Proteomes" id="UP000023464"/>
    </source>
</evidence>
<dbReference type="Pfam" id="PF00149">
    <property type="entry name" value="Metallophos"/>
    <property type="match status" value="1"/>
</dbReference>
<dbReference type="Gene3D" id="3.60.21.10">
    <property type="match status" value="1"/>
</dbReference>
<dbReference type="AlphaFoldDB" id="A0A022PLX7"/>
<reference evidence="3 4" key="1">
    <citation type="submission" date="2014-03" db="EMBL/GenBank/DDBJ databases">
        <title>Draft Genome of Photorhabdus luminescens BA1, an Egyptian Isolate.</title>
        <authorList>
            <person name="Ghazal S."/>
            <person name="Hurst S.G.IV."/>
            <person name="Morris K."/>
            <person name="Thomas K."/>
            <person name="Tisa L.S."/>
        </authorList>
    </citation>
    <scope>NUCLEOTIDE SEQUENCE [LARGE SCALE GENOMIC DNA]</scope>
    <source>
        <strain evidence="3 4">BA1</strain>
    </source>
</reference>
<dbReference type="PATRIC" id="fig|1393736.3.peg.403"/>
<evidence type="ECO:0000259" key="2">
    <source>
        <dbReference type="Pfam" id="PF00149"/>
    </source>
</evidence>
<protein>
    <recommendedName>
        <fullName evidence="2">Calcineurin-like phosphoesterase domain-containing protein</fullName>
    </recommendedName>
</protein>
<dbReference type="RefSeq" id="WP_051560619.1">
    <property type="nucleotide sequence ID" value="NZ_CAWLTM010000112.1"/>
</dbReference>
<dbReference type="PANTHER" id="PTHR43143">
    <property type="entry name" value="METALLOPHOSPHOESTERASE, CALCINEURIN SUPERFAMILY"/>
    <property type="match status" value="1"/>
</dbReference>
<dbReference type="InterPro" id="IPR029052">
    <property type="entry name" value="Metallo-depent_PP-like"/>
</dbReference>
<dbReference type="SUPFAM" id="SSF56300">
    <property type="entry name" value="Metallo-dependent phosphatases"/>
    <property type="match status" value="1"/>
</dbReference>
<evidence type="ECO:0000313" key="3">
    <source>
        <dbReference type="EMBL" id="EYU17107.1"/>
    </source>
</evidence>
<organism evidence="3 4">
    <name type="scientific">Photorhabdus aegyptia</name>
    <dbReference type="NCBI Taxonomy" id="2805098"/>
    <lineage>
        <taxon>Bacteria</taxon>
        <taxon>Pseudomonadati</taxon>
        <taxon>Pseudomonadota</taxon>
        <taxon>Gammaproteobacteria</taxon>
        <taxon>Enterobacterales</taxon>
        <taxon>Morganellaceae</taxon>
        <taxon>Photorhabdus</taxon>
    </lineage>
</organism>
<name>A0A022PLX7_9GAMM</name>
<dbReference type="EMBL" id="JFGV01000003">
    <property type="protein sequence ID" value="EYU17107.1"/>
    <property type="molecule type" value="Genomic_DNA"/>
</dbReference>
<dbReference type="PROSITE" id="PS51257">
    <property type="entry name" value="PROKAR_LIPOPROTEIN"/>
    <property type="match status" value="1"/>
</dbReference>
<dbReference type="InterPro" id="IPR051918">
    <property type="entry name" value="STPP_CPPED1"/>
</dbReference>
<dbReference type="InterPro" id="IPR004843">
    <property type="entry name" value="Calcineurin-like_PHP"/>
</dbReference>
<dbReference type="Proteomes" id="UP000023464">
    <property type="component" value="Unassembled WGS sequence"/>
</dbReference>
<keyword evidence="1" id="KW-0732">Signal</keyword>
<accession>A0A022PLX7</accession>
<keyword evidence="4" id="KW-1185">Reference proteome</keyword>
<comment type="caution">
    <text evidence="3">The sequence shown here is derived from an EMBL/GenBank/DDBJ whole genome shotgun (WGS) entry which is preliminary data.</text>
</comment>
<feature type="domain" description="Calcineurin-like phosphoesterase" evidence="2">
    <location>
        <begin position="166"/>
        <end position="405"/>
    </location>
</feature>
<dbReference type="Gene3D" id="2.60.270.50">
    <property type="match status" value="1"/>
</dbReference>
<proteinExistence type="predicted"/>
<evidence type="ECO:0000256" key="1">
    <source>
        <dbReference type="SAM" id="SignalP"/>
    </source>
</evidence>
<feature type="chain" id="PRO_5001503524" description="Calcineurin-like phosphoesterase domain-containing protein" evidence="1">
    <location>
        <begin position="29"/>
        <end position="465"/>
    </location>
</feature>
<gene>
    <name evidence="3" type="ORF">BA1DRAFT_00396</name>
</gene>
<dbReference type="GO" id="GO:0016787">
    <property type="term" value="F:hydrolase activity"/>
    <property type="evidence" value="ECO:0007669"/>
    <property type="project" value="InterPro"/>
</dbReference>
<sequence>MSDLIAKKILSIMVFLIALAISGCNAVAGNQTETETFNGSGSEQYVKIYLHNNTSHLLMAEKIDLLWGSWIESPLSSISAYSRDSFASKGKIFSGTEGKIIYRLPNGEGKLNIHWSLSYWGAQNHNIYLSEVPANYKLEKTVKSLSSSGIKIDIYLTEKNIDSNYKIAVMSDPQPWRLDPEKGDPNADKEPWEELNRKVADSLNNIYESNHLAFGIVNGDLTEFGRASTRRSLEEIYTSKIKFPLFMGLGNHDYANNVNDCTYPEGLDFSRNACARSAVFDMAERISNYSKELNNFSYDYDNEAWKGSLSYSWDFGDIHYVQLQNYPTYSVNLEHYVSPTVYITKSLDWLESDLKSAQTRGKAVVLNFHDGYDHFIDNSSYAEKIKFKSLIKKYNVMAVFVGHSHFLKEYNASIFGNAKVYDSGALFKGNFFIINVNKKCMQISAYNGIDGTPKFVKKMTSVCGT</sequence>
<dbReference type="PANTHER" id="PTHR43143:SF1">
    <property type="entry name" value="SERINE_THREONINE-PROTEIN PHOSPHATASE CPPED1"/>
    <property type="match status" value="1"/>
</dbReference>